<dbReference type="GO" id="GO:0005524">
    <property type="term" value="F:ATP binding"/>
    <property type="evidence" value="ECO:0007669"/>
    <property type="project" value="UniProtKB-KW"/>
</dbReference>
<dbReference type="Pfam" id="PF01434">
    <property type="entry name" value="Peptidase_M41"/>
    <property type="match status" value="1"/>
</dbReference>
<accession>A0A4R1SBW5</accession>
<dbReference type="GO" id="GO:0004222">
    <property type="term" value="F:metalloendopeptidase activity"/>
    <property type="evidence" value="ECO:0007669"/>
    <property type="project" value="InterPro"/>
</dbReference>
<dbReference type="PROSITE" id="PS00674">
    <property type="entry name" value="AAA"/>
    <property type="match status" value="1"/>
</dbReference>
<evidence type="ECO:0000256" key="3">
    <source>
        <dbReference type="ARBA" id="ARBA00022670"/>
    </source>
</evidence>
<dbReference type="Gene3D" id="1.20.58.760">
    <property type="entry name" value="Peptidase M41"/>
    <property type="match status" value="1"/>
</dbReference>
<dbReference type="InterPro" id="IPR003960">
    <property type="entry name" value="ATPase_AAA_CS"/>
</dbReference>
<evidence type="ECO:0000313" key="11">
    <source>
        <dbReference type="EMBL" id="TCL76784.1"/>
    </source>
</evidence>
<evidence type="ECO:0000256" key="6">
    <source>
        <dbReference type="ARBA" id="ARBA00022833"/>
    </source>
</evidence>
<evidence type="ECO:0000256" key="1">
    <source>
        <dbReference type="ARBA" id="ARBA00001947"/>
    </source>
</evidence>
<keyword evidence="9" id="KW-1133">Transmembrane helix</keyword>
<dbReference type="GO" id="GO:0016887">
    <property type="term" value="F:ATP hydrolysis activity"/>
    <property type="evidence" value="ECO:0007669"/>
    <property type="project" value="InterPro"/>
</dbReference>
<dbReference type="InterPro" id="IPR003959">
    <property type="entry name" value="ATPase_AAA_core"/>
</dbReference>
<comment type="similarity">
    <text evidence="2">In the C-terminal section; belongs to the peptidase M41 family.</text>
</comment>
<evidence type="ECO:0000256" key="2">
    <source>
        <dbReference type="ARBA" id="ARBA00010044"/>
    </source>
</evidence>
<dbReference type="SMART" id="SM00382">
    <property type="entry name" value="AAA"/>
    <property type="match status" value="1"/>
</dbReference>
<dbReference type="InterPro" id="IPR000642">
    <property type="entry name" value="Peptidase_M41"/>
</dbReference>
<dbReference type="AlphaFoldDB" id="A0A4R1SBW5"/>
<evidence type="ECO:0000256" key="8">
    <source>
        <dbReference type="RuleBase" id="RU003651"/>
    </source>
</evidence>
<dbReference type="SUPFAM" id="SSF52540">
    <property type="entry name" value="P-loop containing nucleoside triphosphate hydrolases"/>
    <property type="match status" value="1"/>
</dbReference>
<keyword evidence="8" id="KW-0067">ATP-binding</keyword>
<keyword evidence="8" id="KW-0547">Nucleotide-binding</keyword>
<dbReference type="PANTHER" id="PTHR23076">
    <property type="entry name" value="METALLOPROTEASE M41 FTSH"/>
    <property type="match status" value="1"/>
</dbReference>
<dbReference type="InterPro" id="IPR037219">
    <property type="entry name" value="Peptidase_M41-like"/>
</dbReference>
<keyword evidence="7" id="KW-0482">Metalloprotease</keyword>
<dbReference type="Gene3D" id="3.40.50.300">
    <property type="entry name" value="P-loop containing nucleotide triphosphate hydrolases"/>
    <property type="match status" value="1"/>
</dbReference>
<keyword evidence="9" id="KW-0812">Transmembrane</keyword>
<comment type="caution">
    <text evidence="11">The sequence shown here is derived from an EMBL/GenBank/DDBJ whole genome shotgun (WGS) entry which is preliminary data.</text>
</comment>
<evidence type="ECO:0000256" key="9">
    <source>
        <dbReference type="SAM" id="Phobius"/>
    </source>
</evidence>
<comment type="cofactor">
    <cofactor evidence="1">
        <name>Zn(2+)</name>
        <dbReference type="ChEBI" id="CHEBI:29105"/>
    </cofactor>
</comment>
<feature type="transmembrane region" description="Helical" evidence="9">
    <location>
        <begin position="12"/>
        <end position="39"/>
    </location>
</feature>
<evidence type="ECO:0000256" key="7">
    <source>
        <dbReference type="ARBA" id="ARBA00023049"/>
    </source>
</evidence>
<dbReference type="FunFam" id="1.10.8.60:FF:000001">
    <property type="entry name" value="ATP-dependent zinc metalloprotease FtsH"/>
    <property type="match status" value="1"/>
</dbReference>
<dbReference type="FunFam" id="3.40.50.300:FF:002568">
    <property type="entry name" value="Cell division protein (FtsH)"/>
    <property type="match status" value="1"/>
</dbReference>
<keyword evidence="6" id="KW-0862">Zinc</keyword>
<dbReference type="Pfam" id="PF00004">
    <property type="entry name" value="AAA"/>
    <property type="match status" value="1"/>
</dbReference>
<dbReference type="InterPro" id="IPR041569">
    <property type="entry name" value="AAA_lid_3"/>
</dbReference>
<organism evidence="11 12">
    <name type="scientific">Hydrogenispora ethanolica</name>
    <dbReference type="NCBI Taxonomy" id="1082276"/>
    <lineage>
        <taxon>Bacteria</taxon>
        <taxon>Bacillati</taxon>
        <taxon>Bacillota</taxon>
        <taxon>Hydrogenispora</taxon>
    </lineage>
</organism>
<name>A0A4R1SBW5_HYDET</name>
<keyword evidence="12" id="KW-1185">Reference proteome</keyword>
<gene>
    <name evidence="11" type="ORF">EDC14_100164</name>
</gene>
<feature type="domain" description="AAA+ ATPase" evidence="10">
    <location>
        <begin position="99"/>
        <end position="244"/>
    </location>
</feature>
<reference evidence="11 12" key="1">
    <citation type="submission" date="2019-03" db="EMBL/GenBank/DDBJ databases">
        <title>Genomic Encyclopedia of Type Strains, Phase IV (KMG-IV): sequencing the most valuable type-strain genomes for metagenomic binning, comparative biology and taxonomic classification.</title>
        <authorList>
            <person name="Goeker M."/>
        </authorList>
    </citation>
    <scope>NUCLEOTIDE SEQUENCE [LARGE SCALE GENOMIC DNA]</scope>
    <source>
        <strain evidence="11 12">LX-B</strain>
    </source>
</reference>
<dbReference type="InterPro" id="IPR003593">
    <property type="entry name" value="AAA+_ATPase"/>
</dbReference>
<evidence type="ECO:0000256" key="4">
    <source>
        <dbReference type="ARBA" id="ARBA00022723"/>
    </source>
</evidence>
<protein>
    <submittedName>
        <fullName evidence="11">Vesicle-fusing ATPase</fullName>
    </submittedName>
</protein>
<dbReference type="GO" id="GO:0004176">
    <property type="term" value="F:ATP-dependent peptidase activity"/>
    <property type="evidence" value="ECO:0007669"/>
    <property type="project" value="InterPro"/>
</dbReference>
<evidence type="ECO:0000259" key="10">
    <source>
        <dbReference type="SMART" id="SM00382"/>
    </source>
</evidence>
<dbReference type="GO" id="GO:0006508">
    <property type="term" value="P:proteolysis"/>
    <property type="evidence" value="ECO:0007669"/>
    <property type="project" value="UniProtKB-KW"/>
</dbReference>
<sequence length="492" mass="54850">MKHWEWPAGCGLGILVYLIWRGVDLTPLLAIGGALLLLFMLTQGRFRSLETLGGQNLSRSESGIGFDDIGGQEVAKRELLEALDFVCDVNRTKALGIRPLKGILLTGPPGTGKTLLAKAASSYTDSVFVAASGSEFIEMYAGVGAQRVRQLFTKARQLAARAGKQSAIIFVDEIEVIAGQRGSHSSHLEYDQTLNQLLVEMDGLKPNEAVKILVIAATNRADLLDPAILRPGRFDRQVKVDLPDREGRLHILKIHAKDKPLADEVSLEEIAKDTFGFSGAHLESLVNEAAILAFRKERTAIGMEEFRESIDKVMMGEKLERRPQPDELRRVAVHETGHAMVSELLRPESVATLTVIPRGKALGFMRQTQTEEQYLYTREYLEDQIAICLGGAMAEELVYGNWSTGSANDFEQATAIARQMLKTGLTRLGIIHEELAGREQMHEVVTEIMEAQKVRVRELLQRKESFFREVIDDLLEREKVSGEWFRERLQCA</sequence>
<dbReference type="Pfam" id="PF17862">
    <property type="entry name" value="AAA_lid_3"/>
    <property type="match status" value="1"/>
</dbReference>
<evidence type="ECO:0000256" key="5">
    <source>
        <dbReference type="ARBA" id="ARBA00022801"/>
    </source>
</evidence>
<dbReference type="GO" id="GO:0046872">
    <property type="term" value="F:metal ion binding"/>
    <property type="evidence" value="ECO:0007669"/>
    <property type="project" value="UniProtKB-KW"/>
</dbReference>
<keyword evidence="5" id="KW-0378">Hydrolase</keyword>
<keyword evidence="4" id="KW-0479">Metal-binding</keyword>
<dbReference type="RefSeq" id="WP_132012185.1">
    <property type="nucleotide sequence ID" value="NZ_SLUN01000001.1"/>
</dbReference>
<keyword evidence="9" id="KW-0472">Membrane</keyword>
<dbReference type="OrthoDB" id="9809379at2"/>
<comment type="similarity">
    <text evidence="8">Belongs to the AAA ATPase family.</text>
</comment>
<dbReference type="EMBL" id="SLUN01000001">
    <property type="protein sequence ID" value="TCL76784.1"/>
    <property type="molecule type" value="Genomic_DNA"/>
</dbReference>
<keyword evidence="3" id="KW-0645">Protease</keyword>
<proteinExistence type="inferred from homology"/>
<dbReference type="Proteomes" id="UP000295008">
    <property type="component" value="Unassembled WGS sequence"/>
</dbReference>
<dbReference type="PANTHER" id="PTHR23076:SF97">
    <property type="entry name" value="ATP-DEPENDENT ZINC METALLOPROTEASE YME1L1"/>
    <property type="match status" value="1"/>
</dbReference>
<dbReference type="InterPro" id="IPR027417">
    <property type="entry name" value="P-loop_NTPase"/>
</dbReference>
<evidence type="ECO:0000313" key="12">
    <source>
        <dbReference type="Proteomes" id="UP000295008"/>
    </source>
</evidence>
<dbReference type="Gene3D" id="1.10.8.60">
    <property type="match status" value="1"/>
</dbReference>
<dbReference type="SUPFAM" id="SSF140990">
    <property type="entry name" value="FtsH protease domain-like"/>
    <property type="match status" value="1"/>
</dbReference>